<evidence type="ECO:0000256" key="1">
    <source>
        <dbReference type="SAM" id="Phobius"/>
    </source>
</evidence>
<keyword evidence="1" id="KW-1133">Transmembrane helix</keyword>
<gene>
    <name evidence="2" type="ORF">GWI33_023252</name>
</gene>
<keyword evidence="3" id="KW-1185">Reference proteome</keyword>
<dbReference type="AlphaFoldDB" id="A0A834IM61"/>
<sequence length="99" mass="10963">MSSTATKVSGTFFRTAVFLVFVAVLLYCLRRGQRREIILYDTKCLKNVYICSACYNKAANTRTSEMSIGSLALENLVAMELSSEAEALRDGQKRGSVHS</sequence>
<dbReference type="EMBL" id="JAACXV010000094">
    <property type="protein sequence ID" value="KAF7283614.1"/>
    <property type="molecule type" value="Genomic_DNA"/>
</dbReference>
<accession>A0A834IM61</accession>
<name>A0A834IM61_RHYFE</name>
<keyword evidence="1" id="KW-0812">Transmembrane</keyword>
<comment type="caution">
    <text evidence="2">The sequence shown here is derived from an EMBL/GenBank/DDBJ whole genome shotgun (WGS) entry which is preliminary data.</text>
</comment>
<evidence type="ECO:0000313" key="2">
    <source>
        <dbReference type="EMBL" id="KAF7283614.1"/>
    </source>
</evidence>
<proteinExistence type="predicted"/>
<organism evidence="2 3">
    <name type="scientific">Rhynchophorus ferrugineus</name>
    <name type="common">Red palm weevil</name>
    <name type="synonym">Curculio ferrugineus</name>
    <dbReference type="NCBI Taxonomy" id="354439"/>
    <lineage>
        <taxon>Eukaryota</taxon>
        <taxon>Metazoa</taxon>
        <taxon>Ecdysozoa</taxon>
        <taxon>Arthropoda</taxon>
        <taxon>Hexapoda</taxon>
        <taxon>Insecta</taxon>
        <taxon>Pterygota</taxon>
        <taxon>Neoptera</taxon>
        <taxon>Endopterygota</taxon>
        <taxon>Coleoptera</taxon>
        <taxon>Polyphaga</taxon>
        <taxon>Cucujiformia</taxon>
        <taxon>Curculionidae</taxon>
        <taxon>Dryophthorinae</taxon>
        <taxon>Rhynchophorus</taxon>
    </lineage>
</organism>
<keyword evidence="1" id="KW-0472">Membrane</keyword>
<evidence type="ECO:0000313" key="3">
    <source>
        <dbReference type="Proteomes" id="UP000625711"/>
    </source>
</evidence>
<dbReference type="Proteomes" id="UP000625711">
    <property type="component" value="Unassembled WGS sequence"/>
</dbReference>
<feature type="transmembrane region" description="Helical" evidence="1">
    <location>
        <begin position="12"/>
        <end position="29"/>
    </location>
</feature>
<reference evidence="2" key="1">
    <citation type="submission" date="2020-08" db="EMBL/GenBank/DDBJ databases">
        <title>Genome sequencing and assembly of the red palm weevil Rhynchophorus ferrugineus.</title>
        <authorList>
            <person name="Dias G.B."/>
            <person name="Bergman C.M."/>
            <person name="Manee M."/>
        </authorList>
    </citation>
    <scope>NUCLEOTIDE SEQUENCE</scope>
    <source>
        <strain evidence="2">AA-2017</strain>
        <tissue evidence="2">Whole larva</tissue>
    </source>
</reference>
<protein>
    <submittedName>
        <fullName evidence="2">Uncharacterized protein</fullName>
    </submittedName>
</protein>